<reference evidence="1 2" key="1">
    <citation type="journal article" date="2018" name="Nat. Biotechnol.">
        <title>A standardized bacterial taxonomy based on genome phylogeny substantially revises the tree of life.</title>
        <authorList>
            <person name="Parks D.H."/>
            <person name="Chuvochina M."/>
            <person name="Waite D.W."/>
            <person name="Rinke C."/>
            <person name="Skarshewski A."/>
            <person name="Chaumeil P.A."/>
            <person name="Hugenholtz P."/>
        </authorList>
    </citation>
    <scope>NUCLEOTIDE SEQUENCE [LARGE SCALE GENOMIC DNA]</scope>
    <source>
        <strain evidence="1">UBA12529</strain>
    </source>
</reference>
<dbReference type="EMBL" id="DLVE01000074">
    <property type="protein sequence ID" value="HAA84270.1"/>
    <property type="molecule type" value="Genomic_DNA"/>
</dbReference>
<name>A0A101FI88_9BACT</name>
<accession>A0A101FI88</accession>
<proteinExistence type="predicted"/>
<evidence type="ECO:0000313" key="2">
    <source>
        <dbReference type="Proteomes" id="UP000257240"/>
    </source>
</evidence>
<sequence length="168" mass="19889">MFREEVFHLFLVEASTPELAFSQVVKFLSTYQLVRYDEFKVLEKETLGLRDPDFWQALEKGITKNLEVLKGFIQDLNQEGYVSIRDLLFLPQGYLSKIFHLIAHLLDGFFGIDSYFYNLVEDSHFISPQLRQKLKKEETGYFLVPVKAYFDEKIYSFETISPKKFFKI</sequence>
<gene>
    <name evidence="1" type="ORF">DCE01_05765</name>
</gene>
<comment type="caution">
    <text evidence="1">The sequence shown here is derived from an EMBL/GenBank/DDBJ whole genome shotgun (WGS) entry which is preliminary data.</text>
</comment>
<organism evidence="1 2">
    <name type="scientific">Thermodesulfobacterium commune</name>
    <dbReference type="NCBI Taxonomy" id="1741"/>
    <lineage>
        <taxon>Bacteria</taxon>
        <taxon>Pseudomonadati</taxon>
        <taxon>Thermodesulfobacteriota</taxon>
        <taxon>Thermodesulfobacteria</taxon>
        <taxon>Thermodesulfobacteriales</taxon>
        <taxon>Thermodesulfobacteriaceae</taxon>
        <taxon>Thermodesulfobacterium</taxon>
    </lineage>
</organism>
<dbReference type="AlphaFoldDB" id="A0A101FI88"/>
<evidence type="ECO:0000313" key="1">
    <source>
        <dbReference type="EMBL" id="HAA84270.1"/>
    </source>
</evidence>
<protein>
    <submittedName>
        <fullName evidence="1">Uncharacterized protein</fullName>
    </submittedName>
</protein>
<dbReference type="Proteomes" id="UP000257240">
    <property type="component" value="Unassembled WGS sequence"/>
</dbReference>
<dbReference type="RefSeq" id="WP_051754389.1">
    <property type="nucleotide sequence ID" value="NZ_DAINLL010000028.1"/>
</dbReference>